<name>A0A2M7AWB4_9BACT</name>
<accession>A0A2M7AWB4</accession>
<comment type="caution">
    <text evidence="1">The sequence shown here is derived from an EMBL/GenBank/DDBJ whole genome shotgun (WGS) entry which is preliminary data.</text>
</comment>
<dbReference type="Proteomes" id="UP000228775">
    <property type="component" value="Unassembled WGS sequence"/>
</dbReference>
<dbReference type="AlphaFoldDB" id="A0A2M7AWB4"/>
<proteinExistence type="predicted"/>
<gene>
    <name evidence="1" type="ORF">COS76_03695</name>
</gene>
<dbReference type="EMBL" id="PEVY01000077">
    <property type="protein sequence ID" value="PIU74902.1"/>
    <property type="molecule type" value="Genomic_DNA"/>
</dbReference>
<organism evidence="1 2">
    <name type="scientific">Candidatus Portnoybacteria bacterium CG06_land_8_20_14_3_00_39_12</name>
    <dbReference type="NCBI Taxonomy" id="1974809"/>
    <lineage>
        <taxon>Bacteria</taxon>
        <taxon>Candidatus Portnoyibacteriota</taxon>
    </lineage>
</organism>
<protein>
    <submittedName>
        <fullName evidence="1">Uncharacterized protein</fullName>
    </submittedName>
</protein>
<evidence type="ECO:0000313" key="2">
    <source>
        <dbReference type="Proteomes" id="UP000228775"/>
    </source>
</evidence>
<evidence type="ECO:0000313" key="1">
    <source>
        <dbReference type="EMBL" id="PIU74902.1"/>
    </source>
</evidence>
<feature type="non-terminal residue" evidence="1">
    <location>
        <position position="62"/>
    </location>
</feature>
<reference evidence="2" key="1">
    <citation type="submission" date="2017-09" db="EMBL/GenBank/DDBJ databases">
        <title>Depth-based differentiation of microbial function through sediment-hosted aquifers and enrichment of novel symbionts in the deep terrestrial subsurface.</title>
        <authorList>
            <person name="Probst A.J."/>
            <person name="Ladd B."/>
            <person name="Jarett J.K."/>
            <person name="Geller-Mcgrath D.E."/>
            <person name="Sieber C.M.K."/>
            <person name="Emerson J.B."/>
            <person name="Anantharaman K."/>
            <person name="Thomas B.C."/>
            <person name="Malmstrom R."/>
            <person name="Stieglmeier M."/>
            <person name="Klingl A."/>
            <person name="Woyke T."/>
            <person name="Ryan C.M."/>
            <person name="Banfield J.F."/>
        </authorList>
    </citation>
    <scope>NUCLEOTIDE SEQUENCE [LARGE SCALE GENOMIC DNA]</scope>
</reference>
<sequence length="62" mass="7214">MAYRRFTAKFFDSLIKDSVKNVVDDFRATNLYTKDFLKDLETGLSDSSYFQNYGNKTTKAKV</sequence>